<evidence type="ECO:0000313" key="2">
    <source>
        <dbReference type="Proteomes" id="UP001362999"/>
    </source>
</evidence>
<dbReference type="EMBL" id="JAWWNJ010000033">
    <property type="protein sequence ID" value="KAK7025621.1"/>
    <property type="molecule type" value="Genomic_DNA"/>
</dbReference>
<organism evidence="1 2">
    <name type="scientific">Favolaschia claudopus</name>
    <dbReference type="NCBI Taxonomy" id="2862362"/>
    <lineage>
        <taxon>Eukaryota</taxon>
        <taxon>Fungi</taxon>
        <taxon>Dikarya</taxon>
        <taxon>Basidiomycota</taxon>
        <taxon>Agaricomycotina</taxon>
        <taxon>Agaricomycetes</taxon>
        <taxon>Agaricomycetidae</taxon>
        <taxon>Agaricales</taxon>
        <taxon>Marasmiineae</taxon>
        <taxon>Mycenaceae</taxon>
        <taxon>Favolaschia</taxon>
    </lineage>
</organism>
<reference evidence="1 2" key="1">
    <citation type="journal article" date="2024" name="J Genomics">
        <title>Draft genome sequencing and assembly of Favolaschia claudopus CIRM-BRFM 2984 isolated from oak limbs.</title>
        <authorList>
            <person name="Navarro D."/>
            <person name="Drula E."/>
            <person name="Chaduli D."/>
            <person name="Cazenave R."/>
            <person name="Ahrendt S."/>
            <person name="Wang J."/>
            <person name="Lipzen A."/>
            <person name="Daum C."/>
            <person name="Barry K."/>
            <person name="Grigoriev I.V."/>
            <person name="Favel A."/>
            <person name="Rosso M.N."/>
            <person name="Martin F."/>
        </authorList>
    </citation>
    <scope>NUCLEOTIDE SEQUENCE [LARGE SCALE GENOMIC DNA]</scope>
    <source>
        <strain evidence="1 2">CIRM-BRFM 2984</strain>
    </source>
</reference>
<dbReference type="Proteomes" id="UP001362999">
    <property type="component" value="Unassembled WGS sequence"/>
</dbReference>
<sequence>SLTVEIPTNSDVIGAPLVMRTKQFKQGTPFERVFPAICQVASLDPATAWLGYKWDNDAKSAPVLELATAVDWDNCMKSGFGQMQRARKRHVMCIIHNLV</sequence>
<evidence type="ECO:0000313" key="1">
    <source>
        <dbReference type="EMBL" id="KAK7025621.1"/>
    </source>
</evidence>
<accession>A0AAW0BGP9</accession>
<keyword evidence="2" id="KW-1185">Reference proteome</keyword>
<feature type="non-terminal residue" evidence="1">
    <location>
        <position position="1"/>
    </location>
</feature>
<feature type="non-terminal residue" evidence="1">
    <location>
        <position position="99"/>
    </location>
</feature>
<protein>
    <submittedName>
        <fullName evidence="1">Uncharacterized protein</fullName>
    </submittedName>
</protein>
<name>A0AAW0BGP9_9AGAR</name>
<proteinExistence type="predicted"/>
<dbReference type="AlphaFoldDB" id="A0AAW0BGP9"/>
<gene>
    <name evidence="1" type="ORF">R3P38DRAFT_2418957</name>
</gene>
<comment type="caution">
    <text evidence="1">The sequence shown here is derived from an EMBL/GenBank/DDBJ whole genome shotgun (WGS) entry which is preliminary data.</text>
</comment>